<sequence length="333" mass="36599">MEHLIDCKNIVKVHRGRGIGGSRKGFKALDGVSISIDRNESYGLVGESGCGKTTFARAIMFLDPPTSGSVLFDGTALEQLGRREMRSFRKRMQIVFQDPNSALNPKMSIHDSLSEGLINRGIEEKERIGKIKDLLELVGISYAYKNRYPHEFSGGQKQRIVVARALSMEPDFLVLDEPVSNLDVSIQAQIINLLSDLKRELSLTYLFISHDLNLVSYMCDTIGVMYKGKIVEEASSELLVSNPLHPYTRRLLASIPGGGMRSKVNSIELEEEDADILAARAASRQGIHGFKGCPYYSLCPLGDDECISSSPSLRDIGGGHVVSSGHKVSCHKA</sequence>
<keyword evidence="2" id="KW-0813">Transport</keyword>
<feature type="domain" description="ABC transporter" evidence="5">
    <location>
        <begin position="5"/>
        <end position="252"/>
    </location>
</feature>
<comment type="similarity">
    <text evidence="1">Belongs to the ABC transporter superfamily.</text>
</comment>
<dbReference type="EMBL" id="VSSQ01015027">
    <property type="protein sequence ID" value="MPM54923.1"/>
    <property type="molecule type" value="Genomic_DNA"/>
</dbReference>
<gene>
    <name evidence="6" type="primary">btuD_217</name>
    <name evidence="6" type="ORF">SDC9_101706</name>
</gene>
<evidence type="ECO:0000256" key="4">
    <source>
        <dbReference type="ARBA" id="ARBA00022840"/>
    </source>
</evidence>
<keyword evidence="3" id="KW-0547">Nucleotide-binding</keyword>
<dbReference type="GO" id="GO:0055085">
    <property type="term" value="P:transmembrane transport"/>
    <property type="evidence" value="ECO:0007669"/>
    <property type="project" value="UniProtKB-ARBA"/>
</dbReference>
<dbReference type="InterPro" id="IPR003593">
    <property type="entry name" value="AAA+_ATPase"/>
</dbReference>
<proteinExistence type="inferred from homology"/>
<dbReference type="PROSITE" id="PS00211">
    <property type="entry name" value="ABC_TRANSPORTER_1"/>
    <property type="match status" value="1"/>
</dbReference>
<dbReference type="InterPro" id="IPR027417">
    <property type="entry name" value="P-loop_NTPase"/>
</dbReference>
<dbReference type="PANTHER" id="PTHR43776:SF7">
    <property type="entry name" value="D,D-DIPEPTIDE TRANSPORT ATP-BINDING PROTEIN DDPF-RELATED"/>
    <property type="match status" value="1"/>
</dbReference>
<comment type="caution">
    <text evidence="6">The sequence shown here is derived from an EMBL/GenBank/DDBJ whole genome shotgun (WGS) entry which is preliminary data.</text>
</comment>
<dbReference type="InterPro" id="IPR017871">
    <property type="entry name" value="ABC_transporter-like_CS"/>
</dbReference>
<reference evidence="6" key="1">
    <citation type="submission" date="2019-08" db="EMBL/GenBank/DDBJ databases">
        <authorList>
            <person name="Kucharzyk K."/>
            <person name="Murdoch R.W."/>
            <person name="Higgins S."/>
            <person name="Loffler F."/>
        </authorList>
    </citation>
    <scope>NUCLEOTIDE SEQUENCE</scope>
</reference>
<accession>A0A645AVI6</accession>
<dbReference type="GO" id="GO:0015833">
    <property type="term" value="P:peptide transport"/>
    <property type="evidence" value="ECO:0007669"/>
    <property type="project" value="InterPro"/>
</dbReference>
<dbReference type="Pfam" id="PF00005">
    <property type="entry name" value="ABC_tran"/>
    <property type="match status" value="1"/>
</dbReference>
<evidence type="ECO:0000256" key="1">
    <source>
        <dbReference type="ARBA" id="ARBA00005417"/>
    </source>
</evidence>
<dbReference type="Pfam" id="PF08352">
    <property type="entry name" value="oligo_HPY"/>
    <property type="match status" value="1"/>
</dbReference>
<dbReference type="InterPro" id="IPR050319">
    <property type="entry name" value="ABC_transp_ATP-bind"/>
</dbReference>
<evidence type="ECO:0000259" key="5">
    <source>
        <dbReference type="PROSITE" id="PS50893"/>
    </source>
</evidence>
<dbReference type="PROSITE" id="PS50893">
    <property type="entry name" value="ABC_TRANSPORTER_2"/>
    <property type="match status" value="1"/>
</dbReference>
<dbReference type="NCBIfam" id="TIGR01727">
    <property type="entry name" value="oligo_HPY"/>
    <property type="match status" value="1"/>
</dbReference>
<dbReference type="SUPFAM" id="SSF52540">
    <property type="entry name" value="P-loop containing nucleoside triphosphate hydrolases"/>
    <property type="match status" value="1"/>
</dbReference>
<dbReference type="GO" id="GO:0005524">
    <property type="term" value="F:ATP binding"/>
    <property type="evidence" value="ECO:0007669"/>
    <property type="project" value="UniProtKB-KW"/>
</dbReference>
<dbReference type="InterPro" id="IPR013563">
    <property type="entry name" value="Oligopep_ABC_C"/>
</dbReference>
<dbReference type="CDD" id="cd03257">
    <property type="entry name" value="ABC_NikE_OppD_transporters"/>
    <property type="match status" value="1"/>
</dbReference>
<dbReference type="GO" id="GO:0016887">
    <property type="term" value="F:ATP hydrolysis activity"/>
    <property type="evidence" value="ECO:0007669"/>
    <property type="project" value="InterPro"/>
</dbReference>
<dbReference type="PANTHER" id="PTHR43776">
    <property type="entry name" value="TRANSPORT ATP-BINDING PROTEIN"/>
    <property type="match status" value="1"/>
</dbReference>
<evidence type="ECO:0000313" key="6">
    <source>
        <dbReference type="EMBL" id="MPM54923.1"/>
    </source>
</evidence>
<dbReference type="SMART" id="SM00382">
    <property type="entry name" value="AAA"/>
    <property type="match status" value="1"/>
</dbReference>
<dbReference type="InterPro" id="IPR003439">
    <property type="entry name" value="ABC_transporter-like_ATP-bd"/>
</dbReference>
<dbReference type="AlphaFoldDB" id="A0A645AVI6"/>
<organism evidence="6">
    <name type="scientific">bioreactor metagenome</name>
    <dbReference type="NCBI Taxonomy" id="1076179"/>
    <lineage>
        <taxon>unclassified sequences</taxon>
        <taxon>metagenomes</taxon>
        <taxon>ecological metagenomes</taxon>
    </lineage>
</organism>
<protein>
    <submittedName>
        <fullName evidence="6">Vitamin B12 import ATP-binding protein BtuD</fullName>
    </submittedName>
</protein>
<keyword evidence="4 6" id="KW-0067">ATP-binding</keyword>
<evidence type="ECO:0000256" key="3">
    <source>
        <dbReference type="ARBA" id="ARBA00022741"/>
    </source>
</evidence>
<name>A0A645AVI6_9ZZZZ</name>
<dbReference type="Gene3D" id="3.40.50.300">
    <property type="entry name" value="P-loop containing nucleotide triphosphate hydrolases"/>
    <property type="match status" value="1"/>
</dbReference>
<evidence type="ECO:0000256" key="2">
    <source>
        <dbReference type="ARBA" id="ARBA00022448"/>
    </source>
</evidence>